<feature type="region of interest" description="Disordered" evidence="1">
    <location>
        <begin position="64"/>
        <end position="103"/>
    </location>
</feature>
<dbReference type="AlphaFoldDB" id="A0A4Z2HWX1"/>
<keyword evidence="3" id="KW-1185">Reference proteome</keyword>
<evidence type="ECO:0000313" key="2">
    <source>
        <dbReference type="EMBL" id="TNN70197.1"/>
    </source>
</evidence>
<accession>A0A4Z2HWX1</accession>
<comment type="caution">
    <text evidence="2">The sequence shown here is derived from an EMBL/GenBank/DDBJ whole genome shotgun (WGS) entry which is preliminary data.</text>
</comment>
<reference evidence="2 3" key="1">
    <citation type="submission" date="2019-03" db="EMBL/GenBank/DDBJ databases">
        <title>First draft genome of Liparis tanakae, snailfish: a comprehensive survey of snailfish specific genes.</title>
        <authorList>
            <person name="Kim W."/>
            <person name="Song I."/>
            <person name="Jeong J.-H."/>
            <person name="Kim D."/>
            <person name="Kim S."/>
            <person name="Ryu S."/>
            <person name="Song J.Y."/>
            <person name="Lee S.K."/>
        </authorList>
    </citation>
    <scope>NUCLEOTIDE SEQUENCE [LARGE SCALE GENOMIC DNA]</scope>
    <source>
        <tissue evidence="2">Muscle</tissue>
    </source>
</reference>
<feature type="compositionally biased region" description="Low complexity" evidence="1">
    <location>
        <begin position="78"/>
        <end position="97"/>
    </location>
</feature>
<proteinExistence type="predicted"/>
<dbReference type="EMBL" id="SRLO01000166">
    <property type="protein sequence ID" value="TNN70197.1"/>
    <property type="molecule type" value="Genomic_DNA"/>
</dbReference>
<name>A0A4Z2HWX1_9TELE</name>
<evidence type="ECO:0000256" key="1">
    <source>
        <dbReference type="SAM" id="MobiDB-lite"/>
    </source>
</evidence>
<gene>
    <name evidence="2" type="ORF">EYF80_019568</name>
</gene>
<evidence type="ECO:0000313" key="3">
    <source>
        <dbReference type="Proteomes" id="UP000314294"/>
    </source>
</evidence>
<protein>
    <submittedName>
        <fullName evidence="2">Uncharacterized protein</fullName>
    </submittedName>
</protein>
<dbReference type="Proteomes" id="UP000314294">
    <property type="component" value="Unassembled WGS sequence"/>
</dbReference>
<sequence length="103" mass="11012">MAANTTEPPRHEALPGGSSHIYIDSILRNRVQPQACSRHKSRRSENAALGFPLLQRAQKYSRVSSSMVSVLAPSGDQRSSSASCRSSNRRSTSAAKANLSTGA</sequence>
<organism evidence="2 3">
    <name type="scientific">Liparis tanakae</name>
    <name type="common">Tanaka's snailfish</name>
    <dbReference type="NCBI Taxonomy" id="230148"/>
    <lineage>
        <taxon>Eukaryota</taxon>
        <taxon>Metazoa</taxon>
        <taxon>Chordata</taxon>
        <taxon>Craniata</taxon>
        <taxon>Vertebrata</taxon>
        <taxon>Euteleostomi</taxon>
        <taxon>Actinopterygii</taxon>
        <taxon>Neopterygii</taxon>
        <taxon>Teleostei</taxon>
        <taxon>Neoteleostei</taxon>
        <taxon>Acanthomorphata</taxon>
        <taxon>Eupercaria</taxon>
        <taxon>Perciformes</taxon>
        <taxon>Cottioidei</taxon>
        <taxon>Cottales</taxon>
        <taxon>Liparidae</taxon>
        <taxon>Liparis</taxon>
    </lineage>
</organism>